<dbReference type="EMBL" id="IACK01080806">
    <property type="protein sequence ID" value="LAA78721.1"/>
    <property type="molecule type" value="Transcribed_RNA"/>
</dbReference>
<reference evidence="1" key="1">
    <citation type="submission" date="2017-07" db="EMBL/GenBank/DDBJ databases">
        <authorList>
            <person name="Mikheyev A."/>
            <person name="Grau M."/>
        </authorList>
    </citation>
    <scope>NUCLEOTIDE SEQUENCE</scope>
    <source>
        <tissue evidence="1">Venom_gland</tissue>
    </source>
</reference>
<name>A0A2D4I3B4_MICLE</name>
<proteinExistence type="predicted"/>
<dbReference type="AlphaFoldDB" id="A0A2D4I3B4"/>
<protein>
    <submittedName>
        <fullName evidence="1">Uncharacterized protein</fullName>
    </submittedName>
</protein>
<reference evidence="1" key="2">
    <citation type="submission" date="2017-11" db="EMBL/GenBank/DDBJ databases">
        <title>Coralsnake Venomics: Analyses of Venom Gland Transcriptomes and Proteomes of Six Brazilian Taxa.</title>
        <authorList>
            <person name="Aird S.D."/>
            <person name="Jorge da Silva N."/>
            <person name="Qiu L."/>
            <person name="Villar-Briones A."/>
            <person name="Aparecida-Saddi V."/>
            <person name="Campos-Telles M.P."/>
            <person name="Grau M."/>
            <person name="Mikheyev A.S."/>
        </authorList>
    </citation>
    <scope>NUCLEOTIDE SEQUENCE</scope>
    <source>
        <tissue evidence="1">Venom_gland</tissue>
    </source>
</reference>
<accession>A0A2D4I3B4</accession>
<evidence type="ECO:0000313" key="1">
    <source>
        <dbReference type="EMBL" id="LAA78721.1"/>
    </source>
</evidence>
<sequence length="105" mass="11944">MDSLLYFSLSLANLTKYSREAGGFSTCYYVILILWVKYIKDQGQIIVSLLHPAWPKKEVGICRSGLRKTSGRGFLRPSQKKSPTTCQVLRNMCPQILYNSRISPL</sequence>
<organism evidence="1">
    <name type="scientific">Micrurus lemniscatus lemniscatus</name>
    <dbReference type="NCBI Taxonomy" id="129467"/>
    <lineage>
        <taxon>Eukaryota</taxon>
        <taxon>Metazoa</taxon>
        <taxon>Chordata</taxon>
        <taxon>Craniata</taxon>
        <taxon>Vertebrata</taxon>
        <taxon>Euteleostomi</taxon>
        <taxon>Lepidosauria</taxon>
        <taxon>Squamata</taxon>
        <taxon>Bifurcata</taxon>
        <taxon>Unidentata</taxon>
        <taxon>Episquamata</taxon>
        <taxon>Toxicofera</taxon>
        <taxon>Serpentes</taxon>
        <taxon>Colubroidea</taxon>
        <taxon>Elapidae</taxon>
        <taxon>Elapinae</taxon>
        <taxon>Micrurus</taxon>
    </lineage>
</organism>